<name>A0A1E7EZA5_9STRA</name>
<protein>
    <submittedName>
        <fullName evidence="2">Uncharacterized protein</fullName>
    </submittedName>
</protein>
<feature type="chain" id="PRO_5009192416" evidence="1">
    <location>
        <begin position="24"/>
        <end position="260"/>
    </location>
</feature>
<gene>
    <name evidence="2" type="ORF">FRACYDRAFT_246395</name>
</gene>
<organism evidence="2 3">
    <name type="scientific">Fragilariopsis cylindrus CCMP1102</name>
    <dbReference type="NCBI Taxonomy" id="635003"/>
    <lineage>
        <taxon>Eukaryota</taxon>
        <taxon>Sar</taxon>
        <taxon>Stramenopiles</taxon>
        <taxon>Ochrophyta</taxon>
        <taxon>Bacillariophyta</taxon>
        <taxon>Bacillariophyceae</taxon>
        <taxon>Bacillariophycidae</taxon>
        <taxon>Bacillariales</taxon>
        <taxon>Bacillariaceae</taxon>
        <taxon>Fragilariopsis</taxon>
    </lineage>
</organism>
<feature type="signal peptide" evidence="1">
    <location>
        <begin position="1"/>
        <end position="23"/>
    </location>
</feature>
<dbReference type="Proteomes" id="UP000095751">
    <property type="component" value="Unassembled WGS sequence"/>
</dbReference>
<dbReference type="KEGG" id="fcy:FRACYDRAFT_246395"/>
<keyword evidence="3" id="KW-1185">Reference proteome</keyword>
<evidence type="ECO:0000313" key="2">
    <source>
        <dbReference type="EMBL" id="OEU11282.1"/>
    </source>
</evidence>
<accession>A0A1E7EZA5</accession>
<evidence type="ECO:0000313" key="3">
    <source>
        <dbReference type="Proteomes" id="UP000095751"/>
    </source>
</evidence>
<keyword evidence="1" id="KW-0732">Signal</keyword>
<evidence type="ECO:0000256" key="1">
    <source>
        <dbReference type="SAM" id="SignalP"/>
    </source>
</evidence>
<dbReference type="EMBL" id="KV784369">
    <property type="protein sequence ID" value="OEU11282.1"/>
    <property type="molecule type" value="Genomic_DNA"/>
</dbReference>
<dbReference type="PROSITE" id="PS51257">
    <property type="entry name" value="PROKAR_LIPOPROTEIN"/>
    <property type="match status" value="1"/>
</dbReference>
<proteinExistence type="predicted"/>
<dbReference type="AlphaFoldDB" id="A0A1E7EZA5"/>
<sequence>MMMKVTAIVCMTLLACTSPVAFGASERKQKFSASEEQESRALMDDKVYDDLVFQRSYLAITPPSNFKTLVNPQAFPGLNGIIGLKQAQSGGVYDPADVQIVNRPNGATTIESKETGVQTGQQFAGRAQPKFVPAADPGFFFDGQCTASAGNGATGITAHTCTLNLCLGGGGYNCLALYCGSAFIFNPAKVPGNTFKNAPVLPPAYPCAIIGGTNVFQGARGSVDVTTLTGRTSAVNEGLQFGFITQRLNVISNKPLPPAP</sequence>
<reference evidence="2 3" key="1">
    <citation type="submission" date="2016-09" db="EMBL/GenBank/DDBJ databases">
        <title>Extensive genetic diversity and differential bi-allelic expression allows diatom success in the polar Southern Ocean.</title>
        <authorList>
            <consortium name="DOE Joint Genome Institute"/>
            <person name="Mock T."/>
            <person name="Otillar R.P."/>
            <person name="Strauss J."/>
            <person name="Dupont C."/>
            <person name="Frickenhaus S."/>
            <person name="Maumus F."/>
            <person name="Mcmullan M."/>
            <person name="Sanges R."/>
            <person name="Schmutz J."/>
            <person name="Toseland A."/>
            <person name="Valas R."/>
            <person name="Veluchamy A."/>
            <person name="Ward B.J."/>
            <person name="Allen A."/>
            <person name="Barry K."/>
            <person name="Falciatore A."/>
            <person name="Ferrante M."/>
            <person name="Fortunato A.E."/>
            <person name="Gloeckner G."/>
            <person name="Gruber A."/>
            <person name="Hipkin R."/>
            <person name="Janech M."/>
            <person name="Kroth P."/>
            <person name="Leese F."/>
            <person name="Lindquist E."/>
            <person name="Lyon B.R."/>
            <person name="Martin J."/>
            <person name="Mayer C."/>
            <person name="Parker M."/>
            <person name="Quesneville H."/>
            <person name="Raymond J."/>
            <person name="Uhlig C."/>
            <person name="Valentin K.U."/>
            <person name="Worden A.Z."/>
            <person name="Armbrust E.V."/>
            <person name="Bowler C."/>
            <person name="Green B."/>
            <person name="Moulton V."/>
            <person name="Van Oosterhout C."/>
            <person name="Grigoriev I."/>
        </authorList>
    </citation>
    <scope>NUCLEOTIDE SEQUENCE [LARGE SCALE GENOMIC DNA]</scope>
    <source>
        <strain evidence="2 3">CCMP1102</strain>
    </source>
</reference>
<dbReference type="InParanoid" id="A0A1E7EZA5"/>